<keyword evidence="3" id="KW-1185">Reference proteome</keyword>
<gene>
    <name evidence="2" type="ORF">JOE57_002358</name>
</gene>
<dbReference type="InterPro" id="IPR038720">
    <property type="entry name" value="YprB_RNase_H-like_dom"/>
</dbReference>
<comment type="caution">
    <text evidence="2">The sequence shown here is derived from an EMBL/GenBank/DDBJ whole genome shotgun (WGS) entry which is preliminary data.</text>
</comment>
<feature type="domain" description="YprB ribonuclease H-like" evidence="1">
    <location>
        <begin position="389"/>
        <end position="570"/>
    </location>
</feature>
<organism evidence="2 3">
    <name type="scientific">Microlunatus panaciterrae</name>
    <dbReference type="NCBI Taxonomy" id="400768"/>
    <lineage>
        <taxon>Bacteria</taxon>
        <taxon>Bacillati</taxon>
        <taxon>Actinomycetota</taxon>
        <taxon>Actinomycetes</taxon>
        <taxon>Propionibacteriales</taxon>
        <taxon>Propionibacteriaceae</taxon>
        <taxon>Microlunatus</taxon>
    </lineage>
</organism>
<evidence type="ECO:0000313" key="3">
    <source>
        <dbReference type="Proteomes" id="UP000704762"/>
    </source>
</evidence>
<dbReference type="EMBL" id="JAFBCF010000001">
    <property type="protein sequence ID" value="MBM7799437.1"/>
    <property type="molecule type" value="Genomic_DNA"/>
</dbReference>
<dbReference type="Pfam" id="PF13482">
    <property type="entry name" value="RNase_H_2"/>
    <property type="match status" value="1"/>
</dbReference>
<dbReference type="SUPFAM" id="SSF53098">
    <property type="entry name" value="Ribonuclease H-like"/>
    <property type="match status" value="1"/>
</dbReference>
<dbReference type="NCBIfam" id="TIGR03491">
    <property type="entry name" value="TM0106 family RecB-like putative nuclease"/>
    <property type="match status" value="1"/>
</dbReference>
<name>A0ABS2RLI6_9ACTN</name>
<evidence type="ECO:0000259" key="1">
    <source>
        <dbReference type="Pfam" id="PF13482"/>
    </source>
</evidence>
<dbReference type="InterPro" id="IPR019993">
    <property type="entry name" value="RecB_nuclease_TM0106_put"/>
</dbReference>
<protein>
    <submittedName>
        <fullName evidence="2">RecB family nuclease</fullName>
    </submittedName>
</protein>
<sequence>MTVLLGAYAARSCAVKTHNTFDRSIQPVAGRPDDALAELFDGGEQFEQTVLAELLSTFGGTVADLRGLDQQPWPAQQEACLQALRAGTELVVGGALPPDRSGHRVGRVDLLIRGADQPDGTPGYHPAEVKFHLLHERRPQTTTPRPNSTISYTTFRRPAPAERQQLPGLGFRIGSREADLVQLAHYHRMLQAAGFATTEAIAAVIGTDLTLGQRLITWMDLAEPLVRTFSRRSTDGWTTRSVLERYDHEHAFRVKVAEVAQLRTGNADDPAPLVRPIRTKECDRCLWWEHCLPQLDPADVSLNINKSPLDVREISALRSRGITTITDLADADLGSLLPGYLPEVTHRSGAEDRLRKAHRRARLLSAGTDLVRETSGPIELPAADLEIDFDIETSADLRVYLWGFLVDDRRTPDPPTFHHFSRFADLDARAELELAVEALTWLRSLVEGPDTVRVFHYSAFEVNKIRELAQTSIDPLLDWARGYAEAEFVDLYDVVRQHFFGVNGLGLKQVASTGAGFRWRDDDPGGLNSQRWFLDAVHGETEEVRAQARLRVLEYNEDDVEATLAVRGWLRAPSDGWT</sequence>
<dbReference type="InterPro" id="IPR012337">
    <property type="entry name" value="RNaseH-like_sf"/>
</dbReference>
<dbReference type="Proteomes" id="UP000704762">
    <property type="component" value="Unassembled WGS sequence"/>
</dbReference>
<evidence type="ECO:0000313" key="2">
    <source>
        <dbReference type="EMBL" id="MBM7799437.1"/>
    </source>
</evidence>
<dbReference type="RefSeq" id="WP_204918199.1">
    <property type="nucleotide sequence ID" value="NZ_BAAAQP010000003.1"/>
</dbReference>
<reference evidence="2 3" key="1">
    <citation type="submission" date="2021-01" db="EMBL/GenBank/DDBJ databases">
        <title>Sequencing the genomes of 1000 actinobacteria strains.</title>
        <authorList>
            <person name="Klenk H.-P."/>
        </authorList>
    </citation>
    <scope>NUCLEOTIDE SEQUENCE [LARGE SCALE GENOMIC DNA]</scope>
    <source>
        <strain evidence="2 3">DSM 18662</strain>
    </source>
</reference>
<proteinExistence type="predicted"/>
<accession>A0ABS2RLI6</accession>